<accession>A0ACB5UL88</accession>
<name>A0ACB5UL88_9FIRM</name>
<keyword evidence="2" id="KW-1185">Reference proteome</keyword>
<evidence type="ECO:0000313" key="1">
    <source>
        <dbReference type="EMBL" id="GMQ63305.1"/>
    </source>
</evidence>
<dbReference type="EMBL" id="BTPU01000037">
    <property type="protein sequence ID" value="GMQ63305.1"/>
    <property type="molecule type" value="Genomic_DNA"/>
</dbReference>
<sequence>MIKLSEYVVRFLEELGVKHLFMISGGGCMHLVDSIGRSNKIDYICNLNEQAVSIAVEAYGQYTNHIGVGLVTTGPGSTNAITGIAAAYVDSTPCIIISGQVKRQDLGKKYGVRQMGFQEINITSIVNPITKYAVTVEDPKMIKYHLEKAIYLAKEGRPGPVWIDIPLDIQASMIDESTLIEYKPQAKIHDDKLTSNKLDKLVTLLNDSKRPCILAGNGIRLANAEQEFLKLVNLLNIPVLTTWKAIDFFDENDTNYYGRPGAIGQRAANFIQQNCDLLVVIGARLDLGQTAYNHKNFAKAAKKVMIDIDSNEINKMNMQLEIKLVSDAKIFIKELLSNVSKIKDVDRKEWLKYCNLIKHKYPVILDQYWNQKEYVNPYCFIEVLSTLLNEKDIIVPGSSGSCSEITMQAFKIKKGQRLFNNEGFGAMGFGLPASIAACIASNKKRTICINGDGGFQFNIQEIETLRRHNLPLKIFIFNNDGYAAITNMQRNYFDSFYVGSEKNSEVSLPDICKVADAYNIRNIRINDNSELKEKVAEVLNIDGPVICDLMINPLQQTMPRVKSVKLPNGSMVTKPMEDLWPFLEEEEFKNNMLYN</sequence>
<gene>
    <name evidence="1" type="primary">ilvB_3</name>
    <name evidence="1" type="ORF">AN2V17_25380</name>
</gene>
<protein>
    <submittedName>
        <fullName evidence="1">Acetolactate synthase large subunit</fullName>
    </submittedName>
</protein>
<proteinExistence type="predicted"/>
<comment type="caution">
    <text evidence="1">The sequence shown here is derived from an EMBL/GenBank/DDBJ whole genome shotgun (WGS) entry which is preliminary data.</text>
</comment>
<evidence type="ECO:0000313" key="2">
    <source>
        <dbReference type="Proteomes" id="UP001374599"/>
    </source>
</evidence>
<organism evidence="1 2">
    <name type="scientific">Vallitalea maricola</name>
    <dbReference type="NCBI Taxonomy" id="3074433"/>
    <lineage>
        <taxon>Bacteria</taxon>
        <taxon>Bacillati</taxon>
        <taxon>Bacillota</taxon>
        <taxon>Clostridia</taxon>
        <taxon>Lachnospirales</taxon>
        <taxon>Vallitaleaceae</taxon>
        <taxon>Vallitalea</taxon>
    </lineage>
</organism>
<reference evidence="1" key="1">
    <citation type="submission" date="2023-09" db="EMBL/GenBank/DDBJ databases">
        <title>Vallitalea sediminicola and Vallitalea maricola sp. nov., anaerobic bacteria isolated from marine sediment.</title>
        <authorList>
            <person name="Hirano S."/>
            <person name="Maeda A."/>
            <person name="Terahara T."/>
            <person name="Mori K."/>
            <person name="Hamada M."/>
            <person name="Matsumoto R."/>
            <person name="Kobayashi T."/>
        </authorList>
    </citation>
    <scope>NUCLEOTIDE SEQUENCE</scope>
    <source>
        <strain evidence="1">AN17-2</strain>
    </source>
</reference>
<dbReference type="Proteomes" id="UP001374599">
    <property type="component" value="Unassembled WGS sequence"/>
</dbReference>